<protein>
    <submittedName>
        <fullName evidence="3">YqaJ viral recombinase family protein</fullName>
    </submittedName>
</protein>
<keyword evidence="1" id="KW-0175">Coiled coil</keyword>
<feature type="coiled-coil region" evidence="1">
    <location>
        <begin position="421"/>
        <end position="449"/>
    </location>
</feature>
<gene>
    <name evidence="3" type="ORF">IXC47_05955</name>
</gene>
<dbReference type="EMBL" id="JADOEL010000003">
    <property type="protein sequence ID" value="MBF8177219.1"/>
    <property type="molecule type" value="Genomic_DNA"/>
</dbReference>
<dbReference type="Proteomes" id="UP000657372">
    <property type="component" value="Unassembled WGS sequence"/>
</dbReference>
<evidence type="ECO:0000256" key="1">
    <source>
        <dbReference type="SAM" id="Coils"/>
    </source>
</evidence>
<proteinExistence type="predicted"/>
<evidence type="ECO:0000313" key="4">
    <source>
        <dbReference type="Proteomes" id="UP000657372"/>
    </source>
</evidence>
<reference evidence="3 4" key="1">
    <citation type="submission" date="2020-11" db="EMBL/GenBank/DDBJ databases">
        <title>WGS of Herminiimonas contaminans strain Marseille-Q4544 isolated from planarians Schmidtea mediterranea.</title>
        <authorList>
            <person name="Kangale L."/>
        </authorList>
    </citation>
    <scope>NUCLEOTIDE SEQUENCE [LARGE SCALE GENOMIC DNA]</scope>
    <source>
        <strain evidence="3 4">Marseille-Q4544</strain>
    </source>
</reference>
<accession>A0ABS0EQT5</accession>
<dbReference type="PIRSF" id="PIRSF028503">
    <property type="entry name" value="UCP028503"/>
    <property type="match status" value="1"/>
</dbReference>
<organism evidence="3 4">
    <name type="scientific">Herminiimonas contaminans</name>
    <dbReference type="NCBI Taxonomy" id="1111140"/>
    <lineage>
        <taxon>Bacteria</taxon>
        <taxon>Pseudomonadati</taxon>
        <taxon>Pseudomonadota</taxon>
        <taxon>Betaproteobacteria</taxon>
        <taxon>Burkholderiales</taxon>
        <taxon>Oxalobacteraceae</taxon>
        <taxon>Herminiimonas</taxon>
    </lineage>
</organism>
<dbReference type="RefSeq" id="WP_195874974.1">
    <property type="nucleotide sequence ID" value="NZ_JADOEL010000003.1"/>
</dbReference>
<dbReference type="InterPro" id="IPR019080">
    <property type="entry name" value="YqaJ_viral_recombinase"/>
</dbReference>
<comment type="caution">
    <text evidence="3">The sequence shown here is derived from an EMBL/GenBank/DDBJ whole genome shotgun (WGS) entry which is preliminary data.</text>
</comment>
<dbReference type="Gene3D" id="3.90.320.10">
    <property type="match status" value="1"/>
</dbReference>
<dbReference type="InterPro" id="IPR011604">
    <property type="entry name" value="PDDEXK-like_dom_sf"/>
</dbReference>
<evidence type="ECO:0000313" key="3">
    <source>
        <dbReference type="EMBL" id="MBF8177219.1"/>
    </source>
</evidence>
<dbReference type="InterPro" id="IPR011335">
    <property type="entry name" value="Restrct_endonuc-II-like"/>
</dbReference>
<dbReference type="Pfam" id="PF09588">
    <property type="entry name" value="YqaJ"/>
    <property type="match status" value="1"/>
</dbReference>
<dbReference type="InterPro" id="IPR016889">
    <property type="entry name" value="UCP028503"/>
</dbReference>
<sequence length="549" mass="60432">MITHDLVQGSQEWDEFRLNHFGASEAAAMLGLSPKVKRSELLHMKWTGNAKEFSKFVQERILDKGHEVEAAARPHVESLLGEDLFPVTCSEGILSASCDGLTMGEDIAFEHKLWNEELGDSVTRGIVPDEYMPQCQQIMMVTGCTKVFFVVSDGTPDKCALTAVEPSPDWFERIRTGWEQFEKDLETYTPPDVKAESVGRTPESLPSLRIEVTGMVTASNLAQFKEHALEVFAGINRDLKTDQDFADAEKTVKWCGDVEDRLKAAKAHALSQTESIDVLFKAIDDITAEARNTRLELDKLVKARKEQVRTDIYNEGVNALRDHIAHLNDRLGKPYMPTVQADFAGAMRGKKTVTSLRDAVSTTLATAKIEANATADKIEINLKALRDQAKDYAFLFSDTAQLVLKAADDCQAVITARISEHKQAEEKRLAAERERIAEEERVKAEAKAAAAQPEPVATPVPVSAAVKSEPVKQPTQATAIATPPTLRLGQICERLGFTVNAEFLAGLGFTATIEKGAKLYHEDDFGSICLAISKHISAVASEFRFEIAA</sequence>
<name>A0ABS0EQT5_9BURK</name>
<keyword evidence="4" id="KW-1185">Reference proteome</keyword>
<dbReference type="SUPFAM" id="SSF52980">
    <property type="entry name" value="Restriction endonuclease-like"/>
    <property type="match status" value="1"/>
</dbReference>
<evidence type="ECO:0000259" key="2">
    <source>
        <dbReference type="Pfam" id="PF09588"/>
    </source>
</evidence>
<feature type="domain" description="YqaJ viral recombinase" evidence="2">
    <location>
        <begin position="12"/>
        <end position="144"/>
    </location>
</feature>